<gene>
    <name evidence="4" type="ORF">RI845_00740</name>
</gene>
<dbReference type="PROSITE" id="PS00708">
    <property type="entry name" value="PRO_ENDOPEP_SER"/>
    <property type="match status" value="1"/>
</dbReference>
<dbReference type="InterPro" id="IPR002471">
    <property type="entry name" value="Pept_S9_AS"/>
</dbReference>
<evidence type="ECO:0000256" key="1">
    <source>
        <dbReference type="ARBA" id="ARBA00022801"/>
    </source>
</evidence>
<name>A0ABY9TLN5_9GAMM</name>
<dbReference type="Gene3D" id="3.40.50.1820">
    <property type="entry name" value="alpha/beta hydrolase"/>
    <property type="match status" value="1"/>
</dbReference>
<dbReference type="RefSeq" id="WP_348387844.1">
    <property type="nucleotide sequence ID" value="NZ_CP134146.1"/>
</dbReference>
<accession>A0ABY9TLN5</accession>
<dbReference type="PANTHER" id="PTHR43265">
    <property type="entry name" value="ESTERASE ESTD"/>
    <property type="match status" value="1"/>
</dbReference>
<evidence type="ECO:0000313" key="4">
    <source>
        <dbReference type="EMBL" id="WNC68689.1"/>
    </source>
</evidence>
<evidence type="ECO:0000259" key="2">
    <source>
        <dbReference type="Pfam" id="PF00326"/>
    </source>
</evidence>
<evidence type="ECO:0000313" key="5">
    <source>
        <dbReference type="Proteomes" id="UP001248581"/>
    </source>
</evidence>
<dbReference type="InterPro" id="IPR001375">
    <property type="entry name" value="Peptidase_S9_cat"/>
</dbReference>
<dbReference type="PANTHER" id="PTHR43265:SF1">
    <property type="entry name" value="ESTERASE ESTD"/>
    <property type="match status" value="1"/>
</dbReference>
<dbReference type="GO" id="GO:0016787">
    <property type="term" value="F:hydrolase activity"/>
    <property type="evidence" value="ECO:0007669"/>
    <property type="project" value="UniProtKB-KW"/>
</dbReference>
<dbReference type="InterPro" id="IPR053145">
    <property type="entry name" value="AB_hydrolase_Est10"/>
</dbReference>
<proteinExistence type="predicted"/>
<dbReference type="InterPro" id="IPR029058">
    <property type="entry name" value="AB_hydrolase_fold"/>
</dbReference>
<sequence>MPANPIAGVILITGSGPQDRNQLFMGHQTFLVLADYLTRKNIAVLRYDDRGVGQSQGQFDGATSYDFADDASSAIDFLNAQPELHNRLVGIIGHSEGGLIAPIVATQNSKVDFITLLAGPSRSGRFVSENQIKKILLSNGMSKDTSTKGSQITKSLNKSVIQYADLSKDDLKQKLKTVYQTKWQQLDDTSQTQLQRLGGGSLPEPRLKMLVGDWYKAFLTHQPVDYLTKLNIPTLALYGDKDVQVSAEDHAKVMEHALTENGVNLSKVVILPNHNHMFQRSKTGAMTEYQHIEETLSLLTLSSIADWISDLK</sequence>
<dbReference type="Pfam" id="PF00326">
    <property type="entry name" value="Peptidase_S9"/>
    <property type="match status" value="1"/>
</dbReference>
<dbReference type="Pfam" id="PF12146">
    <property type="entry name" value="Hydrolase_4"/>
    <property type="match status" value="1"/>
</dbReference>
<reference evidence="5" key="1">
    <citation type="submission" date="2023-09" db="EMBL/GenBank/DDBJ databases">
        <authorList>
            <person name="Li S."/>
            <person name="Li X."/>
            <person name="Zhang C."/>
            <person name="Zhao Z."/>
        </authorList>
    </citation>
    <scope>NUCLEOTIDE SEQUENCE [LARGE SCALE GENOMIC DNA]</scope>
    <source>
        <strain evidence="5">SQ345</strain>
    </source>
</reference>
<evidence type="ECO:0000259" key="3">
    <source>
        <dbReference type="Pfam" id="PF12146"/>
    </source>
</evidence>
<keyword evidence="1 4" id="KW-0378">Hydrolase</keyword>
<feature type="domain" description="Peptidase S9 prolyl oligopeptidase catalytic" evidence="2">
    <location>
        <begin position="215"/>
        <end position="292"/>
    </location>
</feature>
<protein>
    <submittedName>
        <fullName evidence="4">Alpha/beta fold hydrolase</fullName>
    </submittedName>
</protein>
<feature type="domain" description="Serine aminopeptidase S33" evidence="3">
    <location>
        <begin position="32"/>
        <end position="122"/>
    </location>
</feature>
<dbReference type="SUPFAM" id="SSF53474">
    <property type="entry name" value="alpha/beta-Hydrolases"/>
    <property type="match status" value="1"/>
</dbReference>
<keyword evidence="5" id="KW-1185">Reference proteome</keyword>
<dbReference type="InterPro" id="IPR022742">
    <property type="entry name" value="Hydrolase_4"/>
</dbReference>
<dbReference type="Proteomes" id="UP001248581">
    <property type="component" value="Chromosome"/>
</dbReference>
<organism evidence="4 5">
    <name type="scientific">Thalassotalea nanhaiensis</name>
    <dbReference type="NCBI Taxonomy" id="3065648"/>
    <lineage>
        <taxon>Bacteria</taxon>
        <taxon>Pseudomonadati</taxon>
        <taxon>Pseudomonadota</taxon>
        <taxon>Gammaproteobacteria</taxon>
        <taxon>Alteromonadales</taxon>
        <taxon>Colwelliaceae</taxon>
        <taxon>Thalassotalea</taxon>
    </lineage>
</organism>
<dbReference type="EMBL" id="CP134146">
    <property type="protein sequence ID" value="WNC68689.1"/>
    <property type="molecule type" value="Genomic_DNA"/>
</dbReference>